<evidence type="ECO:0000313" key="3">
    <source>
        <dbReference type="EMBL" id="MFC7274368.1"/>
    </source>
</evidence>
<feature type="compositionally biased region" description="Pro residues" evidence="1">
    <location>
        <begin position="558"/>
        <end position="568"/>
    </location>
</feature>
<evidence type="ECO:0000313" key="4">
    <source>
        <dbReference type="Proteomes" id="UP001596548"/>
    </source>
</evidence>
<comment type="caution">
    <text evidence="3">The sequence shown here is derived from an EMBL/GenBank/DDBJ whole genome shotgun (WGS) entry which is preliminary data.</text>
</comment>
<protein>
    <submittedName>
        <fullName evidence="3">SseB family protein</fullName>
    </submittedName>
</protein>
<feature type="compositionally biased region" description="Polar residues" evidence="1">
    <location>
        <begin position="707"/>
        <end position="731"/>
    </location>
</feature>
<feature type="compositionally biased region" description="Low complexity" evidence="1">
    <location>
        <begin position="624"/>
        <end position="638"/>
    </location>
</feature>
<feature type="compositionally biased region" description="Low complexity" evidence="1">
    <location>
        <begin position="342"/>
        <end position="434"/>
    </location>
</feature>
<feature type="compositionally biased region" description="Pro residues" evidence="1">
    <location>
        <begin position="693"/>
        <end position="702"/>
    </location>
</feature>
<organism evidence="3 4">
    <name type="scientific">Paractinoplanes rhizophilus</name>
    <dbReference type="NCBI Taxonomy" id="1416877"/>
    <lineage>
        <taxon>Bacteria</taxon>
        <taxon>Bacillati</taxon>
        <taxon>Actinomycetota</taxon>
        <taxon>Actinomycetes</taxon>
        <taxon>Micromonosporales</taxon>
        <taxon>Micromonosporaceae</taxon>
        <taxon>Paractinoplanes</taxon>
    </lineage>
</organism>
<feature type="compositionally biased region" description="Pro residues" evidence="1">
    <location>
        <begin position="181"/>
        <end position="197"/>
    </location>
</feature>
<feature type="domain" description="SseB protein N-terminal" evidence="2">
    <location>
        <begin position="20"/>
        <end position="119"/>
    </location>
</feature>
<dbReference type="RefSeq" id="WP_378966193.1">
    <property type="nucleotide sequence ID" value="NZ_JBHTBJ010000005.1"/>
</dbReference>
<feature type="region of interest" description="Disordered" evidence="1">
    <location>
        <begin position="261"/>
        <end position="761"/>
    </location>
</feature>
<accession>A0ABW2HMJ3</accession>
<feature type="compositionally biased region" description="Pro residues" evidence="1">
    <location>
        <begin position="663"/>
        <end position="678"/>
    </location>
</feature>
<proteinExistence type="predicted"/>
<feature type="domain" description="SseB protein N-terminal" evidence="2">
    <location>
        <begin position="776"/>
        <end position="880"/>
    </location>
</feature>
<feature type="compositionally biased region" description="Polar residues" evidence="1">
    <location>
        <begin position="488"/>
        <end position="497"/>
    </location>
</feature>
<feature type="compositionally biased region" description="Low complexity" evidence="1">
    <location>
        <begin position="467"/>
        <end position="481"/>
    </location>
</feature>
<reference evidence="4" key="1">
    <citation type="journal article" date="2019" name="Int. J. Syst. Evol. Microbiol.">
        <title>The Global Catalogue of Microorganisms (GCM) 10K type strain sequencing project: providing services to taxonomists for standard genome sequencing and annotation.</title>
        <authorList>
            <consortium name="The Broad Institute Genomics Platform"/>
            <consortium name="The Broad Institute Genome Sequencing Center for Infectious Disease"/>
            <person name="Wu L."/>
            <person name="Ma J."/>
        </authorList>
    </citation>
    <scope>NUCLEOTIDE SEQUENCE [LARGE SCALE GENOMIC DNA]</scope>
    <source>
        <strain evidence="4">XZYJT-10</strain>
    </source>
</reference>
<gene>
    <name evidence="3" type="ORF">ACFQS1_10290</name>
</gene>
<feature type="compositionally biased region" description="Low complexity" evidence="1">
    <location>
        <begin position="228"/>
        <end position="245"/>
    </location>
</feature>
<name>A0ABW2HMJ3_9ACTN</name>
<evidence type="ECO:0000256" key="1">
    <source>
        <dbReference type="SAM" id="MobiDB-lite"/>
    </source>
</evidence>
<feature type="compositionally biased region" description="Low complexity" evidence="1">
    <location>
        <begin position="265"/>
        <end position="290"/>
    </location>
</feature>
<dbReference type="InterPro" id="IPR009839">
    <property type="entry name" value="SseB_N"/>
</dbReference>
<feature type="region of interest" description="Disordered" evidence="1">
    <location>
        <begin position="156"/>
        <end position="245"/>
    </location>
</feature>
<keyword evidence="4" id="KW-1185">Reference proteome</keyword>
<feature type="compositionally biased region" description="Low complexity" evidence="1">
    <location>
        <begin position="650"/>
        <end position="662"/>
    </location>
</feature>
<evidence type="ECO:0000259" key="2">
    <source>
        <dbReference type="Pfam" id="PF07179"/>
    </source>
</evidence>
<sequence>MSEWEPATDAEVAMRDALRTDDQESYFRILAGVDLLLPVSAEALQGLTPLGWGTWSTGGRTHVLAFTSPAAMEHCLADYNGSARRVPYSELANTWPNLEWWLAVNPGLPIEGYLPAWFVAQLSRGDLRLPTRGPGREKAAAPGRIQDLHSAAMAANAAAVQQDATDYSQRPAPAAGYPQPAHVPPGATPGYPQPASVPPAATAGYPQPTSAPPSGYPQRPTSVPPASSPGYPQPAGAQPAAASGYQPASVPSVAAAGYPQPTSAPPMAAASSTSFAPMAGPPGYAQAAAQTRMPQFPAADEEQPEAGTPSSTPVSGSPSGPRPVSGPAPAARPISAPPPVAPASSGPSGPASAAPLAFSGPAAAARRTVSGPAAPGQAASGQAASGSAFGPATPGQAAPGSAAAGSAASGPAASGPAGFGPATSGPPGAAVPPGAERPQIGPGGLPIRNPSGVMPSGLPSRTPPGPAAEASSAAPAGVPSAYRPPSLPTSNAPTGNAPTGAWPTFRHGEDPRGPIPDPKAPLPVRTPMANTPPVPEHLADNPVPEPPLDPRWSAPAASGPPAPAPGLPELPRRQPTQPGTEAAPGGFPQGPASPQAAAAQQSPAPGSQGAAFTPGQPAAGFGTPLPRRQAAQAAEPAPMTSFPAFKTPAERAATAAAQAASPAAPPASRPGLAPPVIPGAPGSDRPARLGAPQPSPLGPPQHPQSGASQHPQSGASQYPQSGASQYPQSGASPHPPLDARGAVPPPPARTAGLSASSSAEPFFPANDVERELYDAADGHSTDHYLSTLLLASVLVPVAHHSRPGSAPGESGFAFRTEQMDGETFLIVFTSKDRLAEHYAEPTRTVSVKFYELIRNWPDPAWSFAVNPKSPIGAKYPGPQVIALASWAAEAGLGAEPAEHDDALEPVPAPAPANDDAQHATVMQKTLPPEQVDYYLERGYDRVAGFVHRATEVEHLRTPGELLSALGLTYAGSPHLADAKEAYVLRWPAYRPSLYRIPYGGQNEQALKAMDGWVIERAPFRGNGFAPGEGRDVIAEFKVDSVRLPHGAQLWRIDADGSEHMIAIFDNDGPLWRRVGEQ</sequence>
<feature type="compositionally biased region" description="Low complexity" evidence="1">
    <location>
        <begin position="306"/>
        <end position="319"/>
    </location>
</feature>
<dbReference type="Proteomes" id="UP001596548">
    <property type="component" value="Unassembled WGS sequence"/>
</dbReference>
<feature type="compositionally biased region" description="Low complexity" evidence="1">
    <location>
        <begin position="582"/>
        <end position="611"/>
    </location>
</feature>
<dbReference type="Pfam" id="PF07179">
    <property type="entry name" value="SseB"/>
    <property type="match status" value="2"/>
</dbReference>
<dbReference type="EMBL" id="JBHTBJ010000005">
    <property type="protein sequence ID" value="MFC7274368.1"/>
    <property type="molecule type" value="Genomic_DNA"/>
</dbReference>